<evidence type="ECO:0000313" key="3">
    <source>
        <dbReference type="Proteomes" id="UP000702425"/>
    </source>
</evidence>
<dbReference type="PANTHER" id="PTHR22916:SF3">
    <property type="entry name" value="UDP-GLCNAC:BETAGAL BETA-1,3-N-ACETYLGLUCOSAMINYLTRANSFERASE-LIKE PROTEIN 1"/>
    <property type="match status" value="1"/>
</dbReference>
<dbReference type="CDD" id="cd00761">
    <property type="entry name" value="Glyco_tranf_GTA_type"/>
    <property type="match status" value="1"/>
</dbReference>
<feature type="domain" description="Glycosyltransferase 2-like" evidence="1">
    <location>
        <begin position="14"/>
        <end position="87"/>
    </location>
</feature>
<dbReference type="PANTHER" id="PTHR22916">
    <property type="entry name" value="GLYCOSYLTRANSFERASE"/>
    <property type="match status" value="1"/>
</dbReference>
<dbReference type="RefSeq" id="WP_246277071.1">
    <property type="nucleotide sequence ID" value="NZ_CAWPPK010000138.1"/>
</dbReference>
<dbReference type="InterPro" id="IPR001173">
    <property type="entry name" value="Glyco_trans_2-like"/>
</dbReference>
<keyword evidence="2" id="KW-0328">Glycosyltransferase</keyword>
<dbReference type="Gene3D" id="3.90.550.10">
    <property type="entry name" value="Spore Coat Polysaccharide Biosynthesis Protein SpsA, Chain A"/>
    <property type="match status" value="1"/>
</dbReference>
<comment type="caution">
    <text evidence="2">The sequence shown here is derived from an EMBL/GenBank/DDBJ whole genome shotgun (WGS) entry which is preliminary data.</text>
</comment>
<organism evidence="2 3">
    <name type="scientific">Microcoleus asticus IPMA8</name>
    <dbReference type="NCBI Taxonomy" id="2563858"/>
    <lineage>
        <taxon>Bacteria</taxon>
        <taxon>Bacillati</taxon>
        <taxon>Cyanobacteriota</taxon>
        <taxon>Cyanophyceae</taxon>
        <taxon>Oscillatoriophycideae</taxon>
        <taxon>Oscillatoriales</taxon>
        <taxon>Microcoleaceae</taxon>
        <taxon>Microcoleus</taxon>
        <taxon>Microcoleus asticus</taxon>
    </lineage>
</organism>
<proteinExistence type="predicted"/>
<sequence length="88" mass="9667">MITSQNTLNQPLVSVIVPAFNAETFIAKNLESVQYQTYQNIEVLVVDDCSTDTTSEIVKSFAQKDSRFSLLKQSNAGAAAVRNLAIKK</sequence>
<dbReference type="EMBL" id="SRRZ01000222">
    <property type="protein sequence ID" value="NQE38420.1"/>
    <property type="molecule type" value="Genomic_DNA"/>
</dbReference>
<protein>
    <submittedName>
        <fullName evidence="2">Glycosyltransferase EpsJ</fullName>
        <ecNumber evidence="2">2.4.-.-</ecNumber>
    </submittedName>
</protein>
<dbReference type="SUPFAM" id="SSF53448">
    <property type="entry name" value="Nucleotide-diphospho-sugar transferases"/>
    <property type="match status" value="1"/>
</dbReference>
<reference evidence="2 3" key="1">
    <citation type="journal article" date="2020" name="Sci. Rep.">
        <title>A novel cyanobacterial geosmin producer, revising GeoA distribution and dispersion patterns in Bacteria.</title>
        <authorList>
            <person name="Churro C."/>
            <person name="Semedo-Aguiar A.P."/>
            <person name="Silva A.D."/>
            <person name="Pereira-Leal J.B."/>
            <person name="Leite R.B."/>
        </authorList>
    </citation>
    <scope>NUCLEOTIDE SEQUENCE [LARGE SCALE GENOMIC DNA]</scope>
    <source>
        <strain evidence="2 3">IPMA8</strain>
    </source>
</reference>
<dbReference type="EC" id="2.4.-.-" evidence="2"/>
<dbReference type="Proteomes" id="UP000702425">
    <property type="component" value="Unassembled WGS sequence"/>
</dbReference>
<keyword evidence="3" id="KW-1185">Reference proteome</keyword>
<evidence type="ECO:0000259" key="1">
    <source>
        <dbReference type="Pfam" id="PF00535"/>
    </source>
</evidence>
<gene>
    <name evidence="2" type="primary">epsJ_3</name>
    <name evidence="2" type="ORF">E5S67_06205</name>
</gene>
<accession>A0ABX2D9Z7</accession>
<dbReference type="InterPro" id="IPR029044">
    <property type="entry name" value="Nucleotide-diphossugar_trans"/>
</dbReference>
<name>A0ABX2D9Z7_9CYAN</name>
<keyword evidence="2" id="KW-0808">Transferase</keyword>
<dbReference type="GO" id="GO:0016757">
    <property type="term" value="F:glycosyltransferase activity"/>
    <property type="evidence" value="ECO:0007669"/>
    <property type="project" value="UniProtKB-KW"/>
</dbReference>
<dbReference type="Pfam" id="PF00535">
    <property type="entry name" value="Glycos_transf_2"/>
    <property type="match status" value="1"/>
</dbReference>
<evidence type="ECO:0000313" key="2">
    <source>
        <dbReference type="EMBL" id="NQE38420.1"/>
    </source>
</evidence>